<reference evidence="10 11" key="1">
    <citation type="submission" date="2023-09" db="EMBL/GenBank/DDBJ databases">
        <authorList>
            <person name="Rey-Velasco X."/>
        </authorList>
    </citation>
    <scope>NUCLEOTIDE SEQUENCE [LARGE SCALE GENOMIC DNA]</scope>
    <source>
        <strain evidence="10 11">W345</strain>
    </source>
</reference>
<evidence type="ECO:0000256" key="8">
    <source>
        <dbReference type="SAM" id="MobiDB-lite"/>
    </source>
</evidence>
<evidence type="ECO:0000256" key="5">
    <source>
        <dbReference type="ARBA" id="ARBA00022692"/>
    </source>
</evidence>
<feature type="chain" id="PRO_5046865189" evidence="9">
    <location>
        <begin position="36"/>
        <end position="480"/>
    </location>
</feature>
<dbReference type="PANTHER" id="PTHR30026:SF20">
    <property type="entry name" value="OUTER MEMBRANE PROTEIN TOLC"/>
    <property type="match status" value="1"/>
</dbReference>
<dbReference type="Proteomes" id="UP001254608">
    <property type="component" value="Unassembled WGS sequence"/>
</dbReference>
<evidence type="ECO:0000256" key="4">
    <source>
        <dbReference type="ARBA" id="ARBA00022452"/>
    </source>
</evidence>
<accession>A0ABU2WFC2</accession>
<proteinExistence type="inferred from homology"/>
<feature type="region of interest" description="Disordered" evidence="8">
    <location>
        <begin position="459"/>
        <end position="480"/>
    </location>
</feature>
<keyword evidence="6" id="KW-0472">Membrane</keyword>
<dbReference type="RefSeq" id="WP_311363948.1">
    <property type="nucleotide sequence ID" value="NZ_JAVRIC010000004.1"/>
</dbReference>
<keyword evidence="5" id="KW-0812">Transmembrane</keyword>
<dbReference type="InterPro" id="IPR051906">
    <property type="entry name" value="TolC-like"/>
</dbReference>
<dbReference type="InterPro" id="IPR003423">
    <property type="entry name" value="OMP_efflux"/>
</dbReference>
<keyword evidence="4" id="KW-1134">Transmembrane beta strand</keyword>
<evidence type="ECO:0000256" key="1">
    <source>
        <dbReference type="ARBA" id="ARBA00004442"/>
    </source>
</evidence>
<evidence type="ECO:0000256" key="2">
    <source>
        <dbReference type="ARBA" id="ARBA00007613"/>
    </source>
</evidence>
<name>A0ABU2WFC2_9GAMM</name>
<dbReference type="Gene3D" id="1.20.1600.10">
    <property type="entry name" value="Outer membrane efflux proteins (OEP)"/>
    <property type="match status" value="1"/>
</dbReference>
<dbReference type="Pfam" id="PF02321">
    <property type="entry name" value="OEP"/>
    <property type="match status" value="2"/>
</dbReference>
<sequence>MNHLQRDSAPCSKSCKARGLVLIGAMLLCSGAAWAAEAPLTLEQAIHDAVARAPSSLAASAAVSTADAEARQADGSLRPQVDLAASQTRATTNLAAQGLMLPGLDPLIGPFSTFDARVELSQVIFDWSRVLQSRSARLAVDVAKAQAALAREHAASRAAIAYINVLGSEQGLEAGKANLALSEDLYRLAVDQRDAGVASGIDVARAETAVSQNRFRVSEADTALQTARLNLRRAIALPSDQPMNLTGRLQRQQVMVPEPEQALSVARRTRPDLLVIAAQLDQLDQLLAAARSERLPKLVAYADYGYSGSTPVQNEERTYRYGASVEVPIFTGGTIGAATDAALSRITEARLRADDLNAQVEEDVLTALVQVRNRAEQVDAAASTRSLAERELTLARDRFSQGVADNIEVVSAQASLTEARAGYVQALAGFQQARVNLAAALGQAETFSLEQNVIASPAAASPASRNDGGGLGVAERNNHG</sequence>
<protein>
    <submittedName>
        <fullName evidence="10">TolC family protein</fullName>
    </submittedName>
</protein>
<comment type="caution">
    <text evidence="10">The sequence shown here is derived from an EMBL/GenBank/DDBJ whole genome shotgun (WGS) entry which is preliminary data.</text>
</comment>
<dbReference type="EMBL" id="JAVRIC010000004">
    <property type="protein sequence ID" value="MDT0496556.1"/>
    <property type="molecule type" value="Genomic_DNA"/>
</dbReference>
<gene>
    <name evidence="10" type="ORF">RM530_04145</name>
</gene>
<evidence type="ECO:0000256" key="3">
    <source>
        <dbReference type="ARBA" id="ARBA00022448"/>
    </source>
</evidence>
<evidence type="ECO:0000256" key="7">
    <source>
        <dbReference type="ARBA" id="ARBA00023237"/>
    </source>
</evidence>
<comment type="subcellular location">
    <subcellularLocation>
        <location evidence="1">Cell outer membrane</location>
    </subcellularLocation>
</comment>
<keyword evidence="3" id="KW-0813">Transport</keyword>
<dbReference type="SUPFAM" id="SSF56954">
    <property type="entry name" value="Outer membrane efflux proteins (OEP)"/>
    <property type="match status" value="1"/>
</dbReference>
<feature type="signal peptide" evidence="9">
    <location>
        <begin position="1"/>
        <end position="35"/>
    </location>
</feature>
<organism evidence="10 11">
    <name type="scientific">Banduia mediterranea</name>
    <dbReference type="NCBI Taxonomy" id="3075609"/>
    <lineage>
        <taxon>Bacteria</taxon>
        <taxon>Pseudomonadati</taxon>
        <taxon>Pseudomonadota</taxon>
        <taxon>Gammaproteobacteria</taxon>
        <taxon>Nevskiales</taxon>
        <taxon>Algiphilaceae</taxon>
        <taxon>Banduia</taxon>
    </lineage>
</organism>
<keyword evidence="7" id="KW-0998">Cell outer membrane</keyword>
<evidence type="ECO:0000313" key="11">
    <source>
        <dbReference type="Proteomes" id="UP001254608"/>
    </source>
</evidence>
<comment type="similarity">
    <text evidence="2">Belongs to the outer membrane factor (OMF) (TC 1.B.17) family.</text>
</comment>
<evidence type="ECO:0000256" key="9">
    <source>
        <dbReference type="SAM" id="SignalP"/>
    </source>
</evidence>
<dbReference type="PANTHER" id="PTHR30026">
    <property type="entry name" value="OUTER MEMBRANE PROTEIN TOLC"/>
    <property type="match status" value="1"/>
</dbReference>
<evidence type="ECO:0000313" key="10">
    <source>
        <dbReference type="EMBL" id="MDT0496556.1"/>
    </source>
</evidence>
<keyword evidence="9" id="KW-0732">Signal</keyword>
<keyword evidence="11" id="KW-1185">Reference proteome</keyword>
<evidence type="ECO:0000256" key="6">
    <source>
        <dbReference type="ARBA" id="ARBA00023136"/>
    </source>
</evidence>